<evidence type="ECO:0000256" key="4">
    <source>
        <dbReference type="ARBA" id="ARBA00022597"/>
    </source>
</evidence>
<gene>
    <name evidence="11" type="ORF">JOS67_00070</name>
    <name evidence="10" type="ORF">JOS67_00290</name>
</gene>
<dbReference type="InterPro" id="IPR047835">
    <property type="entry name" value="PTS_IIC_GalNAc_AgaW-like"/>
</dbReference>
<evidence type="ECO:0000256" key="5">
    <source>
        <dbReference type="ARBA" id="ARBA00022683"/>
    </source>
</evidence>
<dbReference type="Pfam" id="PF03609">
    <property type="entry name" value="EII-Sor"/>
    <property type="match status" value="1"/>
</dbReference>
<keyword evidence="2" id="KW-0813">Transport</keyword>
<dbReference type="RefSeq" id="WP_061894783.1">
    <property type="nucleotide sequence ID" value="NZ_CP069194.1"/>
</dbReference>
<dbReference type="GO" id="GO:0009401">
    <property type="term" value="P:phosphoenolpyruvate-dependent sugar phosphotransferase system"/>
    <property type="evidence" value="ECO:0007669"/>
    <property type="project" value="UniProtKB-KW"/>
</dbReference>
<organism evidence="10 12">
    <name type="scientific">Vibrio diabolicus</name>
    <dbReference type="NCBI Taxonomy" id="50719"/>
    <lineage>
        <taxon>Bacteria</taxon>
        <taxon>Pseudomonadati</taxon>
        <taxon>Pseudomonadota</taxon>
        <taxon>Gammaproteobacteria</taxon>
        <taxon>Vibrionales</taxon>
        <taxon>Vibrionaceae</taxon>
        <taxon>Vibrio</taxon>
        <taxon>Vibrio diabolicus subgroup</taxon>
    </lineage>
</organism>
<evidence type="ECO:0000256" key="6">
    <source>
        <dbReference type="ARBA" id="ARBA00022692"/>
    </source>
</evidence>
<dbReference type="InterPro" id="IPR004700">
    <property type="entry name" value="PTS_IIC_man"/>
</dbReference>
<dbReference type="Proteomes" id="UP000596337">
    <property type="component" value="Plasmid pSLV18-213K"/>
</dbReference>
<protein>
    <submittedName>
        <fullName evidence="10">PTS mannose/fructose/sorbose/N-acetylgalactosamine transporter subunit IIC</fullName>
    </submittedName>
</protein>
<keyword evidence="8 9" id="KW-0472">Membrane</keyword>
<keyword evidence="10" id="KW-0614">Plasmid</keyword>
<feature type="transmembrane region" description="Helical" evidence="9">
    <location>
        <begin position="135"/>
        <end position="158"/>
    </location>
</feature>
<dbReference type="GO" id="GO:0005886">
    <property type="term" value="C:plasma membrane"/>
    <property type="evidence" value="ECO:0007669"/>
    <property type="project" value="UniProtKB-SubCell"/>
</dbReference>
<evidence type="ECO:0000256" key="2">
    <source>
        <dbReference type="ARBA" id="ARBA00022448"/>
    </source>
</evidence>
<keyword evidence="3" id="KW-1003">Cell membrane</keyword>
<dbReference type="NCBIfam" id="NF040757">
    <property type="entry name" value="AgaW"/>
    <property type="match status" value="1"/>
</dbReference>
<keyword evidence="4" id="KW-0762">Sugar transport</keyword>
<dbReference type="GeneID" id="95676979"/>
<evidence type="ECO:0000256" key="9">
    <source>
        <dbReference type="SAM" id="Phobius"/>
    </source>
</evidence>
<dbReference type="AlphaFoldDB" id="A0AA92LQE7"/>
<evidence type="ECO:0000313" key="10">
    <source>
        <dbReference type="EMBL" id="QRG81454.1"/>
    </source>
</evidence>
<feature type="transmembrane region" description="Helical" evidence="9">
    <location>
        <begin position="178"/>
        <end position="198"/>
    </location>
</feature>
<name>A0AA92LQE7_9VIBR</name>
<geneLocation type="plasmid" evidence="10 12">
    <name>pSLV18-213K</name>
</geneLocation>
<keyword evidence="6 9" id="KW-0812">Transmembrane</keyword>
<evidence type="ECO:0000256" key="8">
    <source>
        <dbReference type="ARBA" id="ARBA00023136"/>
    </source>
</evidence>
<proteinExistence type="predicted"/>
<dbReference type="PANTHER" id="PTHR32502">
    <property type="entry name" value="N-ACETYLGALACTOSAMINE PERMEASE II COMPONENT-RELATED"/>
    <property type="match status" value="1"/>
</dbReference>
<reference evidence="10 12" key="1">
    <citation type="submission" date="2021-01" db="EMBL/GenBank/DDBJ databases">
        <title>Characterization of a novel blaVMB-2- harboring plasmid in Vibrio diabolicus.</title>
        <authorList>
            <person name="Liu M."/>
        </authorList>
    </citation>
    <scope>NUCLEOTIDE SEQUENCE [LARGE SCALE GENOMIC DNA]</scope>
    <source>
        <strain evidence="10 12">SLV18</strain>
        <plasmid evidence="10 12">pSLV18-213K</plasmid>
    </source>
</reference>
<sequence>MLFEAMLVAAWAFLCGIDKYDVALNIHRPLITGPIVGLIMGDLELGLMTGAVLELAWLGLVPNAGAQPPDVTMGTIAAVAFAIMTNQTPEIAMGVGMPIAVLMQMLIIGFFAMSSFAMGKADDCAERGDSRGIDFLLISILTARATMYSVVAFITVYFGEHAAQWIDENAPTMLLEGLGIGAKMVPAIGFAMLLKVMWNKEMAGIFFIGFVMTTYLKLPIMAVAVLGGSAAVLYYFMTGNQAQAVASNNSVQSENYDDDGI</sequence>
<feature type="transmembrane region" description="Helical" evidence="9">
    <location>
        <begin position="91"/>
        <end position="114"/>
    </location>
</feature>
<evidence type="ECO:0000256" key="1">
    <source>
        <dbReference type="ARBA" id="ARBA00004651"/>
    </source>
</evidence>
<evidence type="ECO:0000256" key="7">
    <source>
        <dbReference type="ARBA" id="ARBA00022989"/>
    </source>
</evidence>
<dbReference type="EMBL" id="CP069194">
    <property type="protein sequence ID" value="QRG81502.1"/>
    <property type="molecule type" value="Genomic_DNA"/>
</dbReference>
<keyword evidence="5" id="KW-0598">Phosphotransferase system</keyword>
<evidence type="ECO:0000256" key="3">
    <source>
        <dbReference type="ARBA" id="ARBA00022475"/>
    </source>
</evidence>
<dbReference type="EMBL" id="CP069194">
    <property type="protein sequence ID" value="QRG81454.1"/>
    <property type="molecule type" value="Genomic_DNA"/>
</dbReference>
<dbReference type="PROSITE" id="PS51106">
    <property type="entry name" value="PTS_EIIC_TYPE_4"/>
    <property type="match status" value="1"/>
</dbReference>
<comment type="subcellular location">
    <subcellularLocation>
        <location evidence="1">Cell membrane</location>
        <topology evidence="1">Multi-pass membrane protein</topology>
    </subcellularLocation>
</comment>
<dbReference type="InterPro" id="IPR050303">
    <property type="entry name" value="GatZ_KbaZ_carbometab"/>
</dbReference>
<keyword evidence="7 9" id="KW-1133">Transmembrane helix</keyword>
<evidence type="ECO:0000313" key="11">
    <source>
        <dbReference type="EMBL" id="QRG81502.1"/>
    </source>
</evidence>
<evidence type="ECO:0000313" key="12">
    <source>
        <dbReference type="Proteomes" id="UP000596337"/>
    </source>
</evidence>
<dbReference type="PANTHER" id="PTHR32502:SF8">
    <property type="entry name" value="N-ACETYLGALACTOSAMINE PERMEASE IIC COMPONENT 1"/>
    <property type="match status" value="1"/>
</dbReference>
<accession>A0AA92LQE7</accession>